<evidence type="ECO:0008006" key="14">
    <source>
        <dbReference type="Google" id="ProtNLM"/>
    </source>
</evidence>
<dbReference type="CDD" id="cd15669">
    <property type="entry name" value="ePHD_PHF7_G2E3_like"/>
    <property type="match status" value="1"/>
</dbReference>
<dbReference type="PROSITE" id="PS51805">
    <property type="entry name" value="EPHD"/>
    <property type="match status" value="1"/>
</dbReference>
<accession>A0A834K386</accession>
<comment type="subcellular location">
    <subcellularLocation>
        <location evidence="1">Nucleus</location>
    </subcellularLocation>
</comment>
<dbReference type="InterPro" id="IPR059102">
    <property type="entry name" value="PHD_PHF7/G2E3-like"/>
</dbReference>
<comment type="caution">
    <text evidence="12">The sequence shown here is derived from an EMBL/GenBank/DDBJ whole genome shotgun (WGS) entry which is preliminary data.</text>
</comment>
<dbReference type="SMART" id="SM00249">
    <property type="entry name" value="PHD"/>
    <property type="match status" value="3"/>
</dbReference>
<feature type="domain" description="RING-type" evidence="10">
    <location>
        <begin position="267"/>
        <end position="316"/>
    </location>
</feature>
<dbReference type="InterPro" id="IPR013083">
    <property type="entry name" value="Znf_RING/FYVE/PHD"/>
</dbReference>
<evidence type="ECO:0000256" key="6">
    <source>
        <dbReference type="ARBA" id="ARBA00022786"/>
    </source>
</evidence>
<gene>
    <name evidence="12" type="ORF">HZH68_007914</name>
</gene>
<keyword evidence="4" id="KW-0479">Metal-binding</keyword>
<keyword evidence="6" id="KW-0833">Ubl conjugation pathway</keyword>
<reference evidence="12" key="1">
    <citation type="journal article" date="2020" name="G3 (Bethesda)">
        <title>High-Quality Assemblies for Three Invasive Social Wasps from the &lt;i&gt;Vespula&lt;/i&gt; Genus.</title>
        <authorList>
            <person name="Harrop T.W.R."/>
            <person name="Guhlin J."/>
            <person name="McLaughlin G.M."/>
            <person name="Permina E."/>
            <person name="Stockwell P."/>
            <person name="Gilligan J."/>
            <person name="Le Lec M.F."/>
            <person name="Gruber M.A.M."/>
            <person name="Quinn O."/>
            <person name="Lovegrove M."/>
            <person name="Duncan E.J."/>
            <person name="Remnant E.J."/>
            <person name="Van Eeckhoven J."/>
            <person name="Graham B."/>
            <person name="Knapp R.A."/>
            <person name="Langford K.W."/>
            <person name="Kronenberg Z."/>
            <person name="Press M.O."/>
            <person name="Eacker S.M."/>
            <person name="Wilson-Rankin E.E."/>
            <person name="Purcell J."/>
            <person name="Lester P.J."/>
            <person name="Dearden P.K."/>
        </authorList>
    </citation>
    <scope>NUCLEOTIDE SEQUENCE</scope>
    <source>
        <strain evidence="12">Linc-1</strain>
    </source>
</reference>
<dbReference type="InterPro" id="IPR051188">
    <property type="entry name" value="PHD-type_Zinc_Finger"/>
</dbReference>
<comment type="pathway">
    <text evidence="2">Protein modification; protein ubiquitination.</text>
</comment>
<keyword evidence="7" id="KW-0862">Zinc</keyword>
<dbReference type="Pfam" id="PF26054">
    <property type="entry name" value="PHD_G2E3"/>
    <property type="match status" value="1"/>
</dbReference>
<name>A0A834K386_VESGE</name>
<dbReference type="Proteomes" id="UP000617340">
    <property type="component" value="Unassembled WGS sequence"/>
</dbReference>
<dbReference type="CDD" id="cd15496">
    <property type="entry name" value="PHD_PHF7_G2E3_like"/>
    <property type="match status" value="1"/>
</dbReference>
<dbReference type="PANTHER" id="PTHR12420">
    <property type="entry name" value="PHD FINGER PROTEIN"/>
    <property type="match status" value="1"/>
</dbReference>
<proteinExistence type="predicted"/>
<organism evidence="12 13">
    <name type="scientific">Vespula germanica</name>
    <name type="common">German yellow jacket</name>
    <name type="synonym">Paravespula germanica</name>
    <dbReference type="NCBI Taxonomy" id="30212"/>
    <lineage>
        <taxon>Eukaryota</taxon>
        <taxon>Metazoa</taxon>
        <taxon>Ecdysozoa</taxon>
        <taxon>Arthropoda</taxon>
        <taxon>Hexapoda</taxon>
        <taxon>Insecta</taxon>
        <taxon>Pterygota</taxon>
        <taxon>Neoptera</taxon>
        <taxon>Endopterygota</taxon>
        <taxon>Hymenoptera</taxon>
        <taxon>Apocrita</taxon>
        <taxon>Aculeata</taxon>
        <taxon>Vespoidea</taxon>
        <taxon>Vespidae</taxon>
        <taxon>Vespinae</taxon>
        <taxon>Vespula</taxon>
    </lineage>
</organism>
<dbReference type="InterPro" id="IPR011011">
    <property type="entry name" value="Znf_FYVE_PHD"/>
</dbReference>
<keyword evidence="5 9" id="KW-0863">Zinc-finger</keyword>
<dbReference type="AlphaFoldDB" id="A0A834K386"/>
<feature type="domain" description="PHD-type" evidence="11">
    <location>
        <begin position="114"/>
        <end position="246"/>
    </location>
</feature>
<dbReference type="GO" id="GO:0005634">
    <property type="term" value="C:nucleus"/>
    <property type="evidence" value="ECO:0007669"/>
    <property type="project" value="UniProtKB-SubCell"/>
</dbReference>
<dbReference type="PROSITE" id="PS50089">
    <property type="entry name" value="ZF_RING_2"/>
    <property type="match status" value="1"/>
</dbReference>
<evidence type="ECO:0000259" key="10">
    <source>
        <dbReference type="PROSITE" id="PS50089"/>
    </source>
</evidence>
<keyword evidence="13" id="KW-1185">Reference proteome</keyword>
<dbReference type="InterPro" id="IPR042013">
    <property type="entry name" value="PHF7/G2E3_ePHD"/>
</dbReference>
<sequence>MPLSAMQVEYSLLIEIKSVLSYSGQSLIVYIFHVGGFNAVLVVENKIEFTEELKHKNDESVVLLFVFEVGSENEICSFVETWNINILWKISFIIYKHNRKNFLVEIMSTKNHNLKVCCFCGLTEDNELEFGKFHEYRGIVTHYYCLLLSSNMEQKGNDNQGILGFLVEDIRKELRRGKRLILDLYFKVCSYCKKNGATLGCCNTKCKRIFHYPCGLRAGTLHQFFGEFRIEIKSYKNFRSYCIKHRPKQKFDEYKRNVVKENSDTLCYICYDNVNPKNFIGTLWAPCCKKDAWFHRKCVQQLAMNAGYFFKCPLCNNKKEFQKAMLQHGIFIPSQDASWELEPNAFQELLYRHDRCDAMTCLCPKGRNYTSMNAKWELALCRTCGSQGIHMACGQLKWANPVWTCDECISILGDKVKQSAKNVPETVNITYRDIDTDTSDSEISVGGTQDKDNLSMLSYSHARPAPQSFKLTSNEISTNTACENNCSSSSQNVSATSSVNIQERSTNVAALSLSEDKNISQIDQEENLLQTDQEKSVLQKDQKSGILQTDQEKNVLQKDQKSGILQTDQEKNVLQKDQKNIILQTDQEKNVLQTDEKKNVLKIDQEKSILEIVREKNVLQKNQGKSALESSQEKNILQTTKDKNFQSMQVSISSSKIDLILIDSDEDDIEIISTSKRLNIEDLTSYDTKTKINNLDQSKSISFIQSEMAAKRNNEIKEEKKFSGNENHRNFDNSPVMNIKITNVTSVSPEVFENVPDLKSSGNHKLLEVNSSPSMNFSNTEDFQTKNTRLSSSKCHCNEVGINSKRKHETNICVIGTHTNGIKTVVIDKSKKVKVNDLEENMKASCSAISYNEAKLRNENPINVELSQKSMEDRSTYMKQQIFESSNYRKNKISHKSNTTNIFPSKLQLTNHNITESQINNTSSLISDQSTSADVIVTHVRNSNTYQSLNTEQNFTNRKMMSSQNSDGLGIKDEIRSILRQCMSWDSNSATGMQAPVLLVNQQTTMPEQKMIGFIQKEHQLKENGQNYYSLQTSEEMAVMNSNIPSNACSVFSEIASNPNACDRPRLIPESVQLQDLKFKVRDSNNVQMILYDTFSVNIKTDTATKNHVKDSSTSIGVSNMRNALLEMNDESTVATCSRTSNPYNPHLISDKDKHTSDTIVLIKSMVIPCEESGFKVKDFSNKIRRVHEEKAVIVSIAAAASQG</sequence>
<dbReference type="GO" id="GO:0016740">
    <property type="term" value="F:transferase activity"/>
    <property type="evidence" value="ECO:0007669"/>
    <property type="project" value="UniProtKB-KW"/>
</dbReference>
<evidence type="ECO:0000256" key="4">
    <source>
        <dbReference type="ARBA" id="ARBA00022723"/>
    </source>
</evidence>
<dbReference type="PANTHER" id="PTHR12420:SF42">
    <property type="entry name" value="G2_M PHASE-SPECIFIC E3 UBIQUITIN-PROTEIN LIGASE"/>
    <property type="match status" value="1"/>
</dbReference>
<evidence type="ECO:0000313" key="12">
    <source>
        <dbReference type="EMBL" id="KAF7399322.1"/>
    </source>
</evidence>
<dbReference type="Gene3D" id="3.30.40.10">
    <property type="entry name" value="Zinc/RING finger domain, C3HC4 (zinc finger)"/>
    <property type="match status" value="2"/>
</dbReference>
<evidence type="ECO:0000259" key="11">
    <source>
        <dbReference type="PROSITE" id="PS51805"/>
    </source>
</evidence>
<evidence type="ECO:0000256" key="1">
    <source>
        <dbReference type="ARBA" id="ARBA00004123"/>
    </source>
</evidence>
<evidence type="ECO:0000256" key="9">
    <source>
        <dbReference type="PROSITE-ProRule" id="PRU00175"/>
    </source>
</evidence>
<dbReference type="InterPro" id="IPR034732">
    <property type="entry name" value="EPHD"/>
</dbReference>
<keyword evidence="8" id="KW-0539">Nucleus</keyword>
<evidence type="ECO:0000313" key="13">
    <source>
        <dbReference type="Proteomes" id="UP000617340"/>
    </source>
</evidence>
<evidence type="ECO:0000256" key="7">
    <source>
        <dbReference type="ARBA" id="ARBA00022833"/>
    </source>
</evidence>
<evidence type="ECO:0000256" key="3">
    <source>
        <dbReference type="ARBA" id="ARBA00022679"/>
    </source>
</evidence>
<dbReference type="InterPro" id="IPR001965">
    <property type="entry name" value="Znf_PHD"/>
</dbReference>
<evidence type="ECO:0000256" key="8">
    <source>
        <dbReference type="ARBA" id="ARBA00023242"/>
    </source>
</evidence>
<evidence type="ECO:0000256" key="5">
    <source>
        <dbReference type="ARBA" id="ARBA00022771"/>
    </source>
</evidence>
<keyword evidence="3" id="KW-0808">Transferase</keyword>
<dbReference type="Pfam" id="PF13771">
    <property type="entry name" value="zf-HC5HC2H"/>
    <property type="match status" value="1"/>
</dbReference>
<dbReference type="InterPro" id="IPR001841">
    <property type="entry name" value="Znf_RING"/>
</dbReference>
<protein>
    <recommendedName>
        <fullName evidence="14">G2/M phase-specific E3 ubiquitin-protein ligase</fullName>
    </recommendedName>
</protein>
<dbReference type="EMBL" id="JACSDZ010000007">
    <property type="protein sequence ID" value="KAF7399322.1"/>
    <property type="molecule type" value="Genomic_DNA"/>
</dbReference>
<dbReference type="SUPFAM" id="SSF57903">
    <property type="entry name" value="FYVE/PHD zinc finger"/>
    <property type="match status" value="2"/>
</dbReference>
<evidence type="ECO:0000256" key="2">
    <source>
        <dbReference type="ARBA" id="ARBA00004906"/>
    </source>
</evidence>
<dbReference type="GO" id="GO:0008270">
    <property type="term" value="F:zinc ion binding"/>
    <property type="evidence" value="ECO:0007669"/>
    <property type="project" value="UniProtKB-KW"/>
</dbReference>